<dbReference type="SUPFAM" id="SSF51735">
    <property type="entry name" value="NAD(P)-binding Rossmann-fold domains"/>
    <property type="match status" value="1"/>
</dbReference>
<dbReference type="FunFam" id="3.40.50.720:FF:000084">
    <property type="entry name" value="Short-chain dehydrogenase reductase"/>
    <property type="match status" value="1"/>
</dbReference>
<dbReference type="Proteomes" id="UP000298133">
    <property type="component" value="Unassembled WGS sequence"/>
</dbReference>
<dbReference type="PRINTS" id="PR00080">
    <property type="entry name" value="SDRFAMILY"/>
</dbReference>
<dbReference type="GO" id="GO:0016616">
    <property type="term" value="F:oxidoreductase activity, acting on the CH-OH group of donors, NAD or NADP as acceptor"/>
    <property type="evidence" value="ECO:0007669"/>
    <property type="project" value="TreeGrafter"/>
</dbReference>
<name>A0A4Y8UK62_9GAMM</name>
<dbReference type="PRINTS" id="PR00081">
    <property type="entry name" value="GDHRDH"/>
</dbReference>
<dbReference type="Gene3D" id="3.40.50.720">
    <property type="entry name" value="NAD(P)-binding Rossmann-like Domain"/>
    <property type="match status" value="1"/>
</dbReference>
<dbReference type="PANTHER" id="PTHR42760">
    <property type="entry name" value="SHORT-CHAIN DEHYDROGENASES/REDUCTASES FAMILY MEMBER"/>
    <property type="match status" value="1"/>
</dbReference>
<comment type="similarity">
    <text evidence="1">Belongs to the short-chain dehydrogenases/reductases (SDR) family.</text>
</comment>
<organism evidence="2 3">
    <name type="scientific">Gammaproteobacteria bacterium LSUCC0057</name>
    <dbReference type="NCBI Taxonomy" id="2559237"/>
    <lineage>
        <taxon>Bacteria</taxon>
        <taxon>Pseudomonadati</taxon>
        <taxon>Pseudomonadota</taxon>
        <taxon>Gammaproteobacteria</taxon>
        <taxon>Cellvibrionales</taxon>
        <taxon>Porticoccaceae</taxon>
        <taxon>SAR92 clade</taxon>
    </lineage>
</organism>
<evidence type="ECO:0000313" key="3">
    <source>
        <dbReference type="Proteomes" id="UP000298133"/>
    </source>
</evidence>
<dbReference type="AlphaFoldDB" id="A0A4Y8UK62"/>
<proteinExistence type="inferred from homology"/>
<evidence type="ECO:0000256" key="1">
    <source>
        <dbReference type="ARBA" id="ARBA00006484"/>
    </source>
</evidence>
<comment type="caution">
    <text evidence="2">The sequence shown here is derived from an EMBL/GenBank/DDBJ whole genome shotgun (WGS) entry which is preliminary data.</text>
</comment>
<dbReference type="Pfam" id="PF13561">
    <property type="entry name" value="adh_short_C2"/>
    <property type="match status" value="1"/>
</dbReference>
<accession>A0A4Y8UK62</accession>
<dbReference type="InterPro" id="IPR002347">
    <property type="entry name" value="SDR_fam"/>
</dbReference>
<sequence>MTDLSGKIVLISGTGGGQGRAAALRFARDGATVFGCDLNLQGHLETQQLLQAEGLEMHGDSAVDLGDPQQCQRWIAAAVAQFGRIDVLYNNASATRFGRVETFTLEDWRYVMRNELDLVFYATKYAWPHLTKPGATIINIASVAAWCGSTSTGKAAHSAAKAAVVAFTRQLAAEGASEGIRAVSISPGFIKTPGTAPFLEDPRARDTLLSGILAQRPGEAEEVAALAAFVASNEATYINGSDLVIDGGLLAT</sequence>
<evidence type="ECO:0000313" key="2">
    <source>
        <dbReference type="EMBL" id="TFH67743.1"/>
    </source>
</evidence>
<protein>
    <submittedName>
        <fullName evidence="2">SDR family oxidoreductase</fullName>
    </submittedName>
</protein>
<dbReference type="InterPro" id="IPR036291">
    <property type="entry name" value="NAD(P)-bd_dom_sf"/>
</dbReference>
<dbReference type="EMBL" id="SPIA01000002">
    <property type="protein sequence ID" value="TFH67743.1"/>
    <property type="molecule type" value="Genomic_DNA"/>
</dbReference>
<keyword evidence="3" id="KW-1185">Reference proteome</keyword>
<gene>
    <name evidence="2" type="ORF">E3W66_05690</name>
</gene>
<dbReference type="OrthoDB" id="9803333at2"/>
<reference evidence="2 3" key="1">
    <citation type="submission" date="2019-03" db="EMBL/GenBank/DDBJ databases">
        <title>Draft genome of Gammaproteobacteria bacterium LSUCC0057, a member of the SAR92 clade.</title>
        <authorList>
            <person name="Lanclos V.C."/>
            <person name="Doiron C."/>
            <person name="Henson M.W."/>
            <person name="Thrash J.C."/>
        </authorList>
    </citation>
    <scope>NUCLEOTIDE SEQUENCE [LARGE SCALE GENOMIC DNA]</scope>
    <source>
        <strain evidence="2 3">LSUCC0057</strain>
    </source>
</reference>